<dbReference type="InterPro" id="IPR052070">
    <property type="entry name" value="ESCRT-I_UEV_domain"/>
</dbReference>
<dbReference type="Proteomes" id="UP000515121">
    <property type="component" value="Unplaced"/>
</dbReference>
<dbReference type="PROSITE" id="PS51322">
    <property type="entry name" value="UEV"/>
    <property type="match status" value="1"/>
</dbReference>
<feature type="domain" description="UEV" evidence="9">
    <location>
        <begin position="14"/>
        <end position="157"/>
    </location>
</feature>
<organism evidence="10 11">
    <name type="scientific">Durio zibethinus</name>
    <name type="common">Durian</name>
    <dbReference type="NCBI Taxonomy" id="66656"/>
    <lineage>
        <taxon>Eukaryota</taxon>
        <taxon>Viridiplantae</taxon>
        <taxon>Streptophyta</taxon>
        <taxon>Embryophyta</taxon>
        <taxon>Tracheophyta</taxon>
        <taxon>Spermatophyta</taxon>
        <taxon>Magnoliopsida</taxon>
        <taxon>eudicotyledons</taxon>
        <taxon>Gunneridae</taxon>
        <taxon>Pentapetalae</taxon>
        <taxon>rosids</taxon>
        <taxon>malvids</taxon>
        <taxon>Malvales</taxon>
        <taxon>Malvaceae</taxon>
        <taxon>Helicteroideae</taxon>
        <taxon>Durio</taxon>
    </lineage>
</organism>
<dbReference type="Pfam" id="PF09454">
    <property type="entry name" value="Vps23_core"/>
    <property type="match status" value="1"/>
</dbReference>
<dbReference type="GeneID" id="111306103"/>
<evidence type="ECO:0000256" key="2">
    <source>
        <dbReference type="ARBA" id="ARBA00009594"/>
    </source>
</evidence>
<keyword evidence="10" id="KW-1185">Reference proteome</keyword>
<dbReference type="GO" id="GO:0043130">
    <property type="term" value="F:ubiquitin binding"/>
    <property type="evidence" value="ECO:0007669"/>
    <property type="project" value="TreeGrafter"/>
</dbReference>
<feature type="domain" description="SB" evidence="8">
    <location>
        <begin position="269"/>
        <end position="337"/>
    </location>
</feature>
<dbReference type="Gene3D" id="6.10.140.820">
    <property type="match status" value="1"/>
</dbReference>
<comment type="similarity">
    <text evidence="2">Belongs to the ubiquitin-conjugating enzyme family. UEV subfamily.</text>
</comment>
<evidence type="ECO:0000313" key="11">
    <source>
        <dbReference type="RefSeq" id="XP_022759744.1"/>
    </source>
</evidence>
<dbReference type="InterPro" id="IPR016135">
    <property type="entry name" value="UBQ-conjugating_enzyme/RWD"/>
</dbReference>
<dbReference type="RefSeq" id="XP_022759744.1">
    <property type="nucleotide sequence ID" value="XM_022904009.1"/>
</dbReference>
<keyword evidence="3 7" id="KW-0813">Transport</keyword>
<reference evidence="11" key="1">
    <citation type="submission" date="2025-08" db="UniProtKB">
        <authorList>
            <consortium name="RefSeq"/>
        </authorList>
    </citation>
    <scope>IDENTIFICATION</scope>
    <source>
        <tissue evidence="11">Fruit stalk</tissue>
    </source>
</reference>
<dbReference type="InterPro" id="IPR008883">
    <property type="entry name" value="UEV_N"/>
</dbReference>
<dbReference type="PANTHER" id="PTHR23306">
    <property type="entry name" value="TUMOR SUSCEPTIBILITY GENE 101 PROTEIN-RELATED"/>
    <property type="match status" value="1"/>
</dbReference>
<dbReference type="CDD" id="cd11685">
    <property type="entry name" value="UEV_TSG101-like"/>
    <property type="match status" value="1"/>
</dbReference>
<dbReference type="KEGG" id="dzi:111306103"/>
<dbReference type="GO" id="GO:0015031">
    <property type="term" value="P:protein transport"/>
    <property type="evidence" value="ECO:0007669"/>
    <property type="project" value="UniProtKB-UniRule"/>
</dbReference>
<protein>
    <submittedName>
        <fullName evidence="11">Protein ELC-like</fullName>
    </submittedName>
</protein>
<sequence length="341" mass="39145">MAPPSPKEYIETALFASSPYALSYSDSKQKSLILRHLLSFLQENPTFRPSTGRFMHNDGTEVNLLYASGCLHVSNSTPPIPLIIWLHENYPRKAPLVFVSLDPMTPIHRHHPFVDNTSGATSPPYILTWKYPPCNLTDLLRNLAHLFSHDHPFSYTPTTSFTHPSLVSPKEALDRLVGMLYYDMVALQASTFGEIEELSLLQEELKRRDHFTTSLISEMEQERKKLKERANNWLEETDRMENWLRVNDRRPILALDAGDVEIEDAFEIDDKSRVRLDSSAADMAIEDVLHKLDMALEQDAVSIDSYIKQVRSLAREQFFLLYSEMKLINGLDIPHYPNQST</sequence>
<evidence type="ECO:0000313" key="10">
    <source>
        <dbReference type="Proteomes" id="UP000515121"/>
    </source>
</evidence>
<dbReference type="InterPro" id="IPR017916">
    <property type="entry name" value="SB_dom"/>
</dbReference>
<evidence type="ECO:0000256" key="4">
    <source>
        <dbReference type="ARBA" id="ARBA00022753"/>
    </source>
</evidence>
<dbReference type="GO" id="GO:0008333">
    <property type="term" value="P:endosome to lysosome transport"/>
    <property type="evidence" value="ECO:0007669"/>
    <property type="project" value="TreeGrafter"/>
</dbReference>
<dbReference type="SUPFAM" id="SSF140111">
    <property type="entry name" value="Endosomal sorting complex assembly domain"/>
    <property type="match status" value="1"/>
</dbReference>
<keyword evidence="5 7" id="KW-0653">Protein transport</keyword>
<dbReference type="OrthoDB" id="306304at2759"/>
<dbReference type="AlphaFoldDB" id="A0A6P6A421"/>
<accession>A0A6P6A421</accession>
<proteinExistence type="inferred from homology"/>
<evidence type="ECO:0000256" key="5">
    <source>
        <dbReference type="ARBA" id="ARBA00022927"/>
    </source>
</evidence>
<evidence type="ECO:0000256" key="7">
    <source>
        <dbReference type="PROSITE-ProRule" id="PRU00644"/>
    </source>
</evidence>
<gene>
    <name evidence="11" type="primary">LOC111306103</name>
</gene>
<dbReference type="SUPFAM" id="SSF54495">
    <property type="entry name" value="UBC-like"/>
    <property type="match status" value="1"/>
</dbReference>
<evidence type="ECO:0000256" key="6">
    <source>
        <dbReference type="ARBA" id="ARBA00023054"/>
    </source>
</evidence>
<dbReference type="PROSITE" id="PS51312">
    <property type="entry name" value="SB"/>
    <property type="match status" value="1"/>
</dbReference>
<name>A0A6P6A421_DURZI</name>
<evidence type="ECO:0000259" key="9">
    <source>
        <dbReference type="PROSITE" id="PS51322"/>
    </source>
</evidence>
<evidence type="ECO:0000259" key="8">
    <source>
        <dbReference type="PROSITE" id="PS51312"/>
    </source>
</evidence>
<keyword evidence="6" id="KW-0175">Coiled coil</keyword>
<evidence type="ECO:0000256" key="3">
    <source>
        <dbReference type="ARBA" id="ARBA00022448"/>
    </source>
</evidence>
<dbReference type="PANTHER" id="PTHR23306:SF21">
    <property type="entry name" value="UBIQUITIN-CONJUGATING ENZYME_RWD-LIKE PROTEIN"/>
    <property type="match status" value="1"/>
</dbReference>
<dbReference type="GO" id="GO:0000813">
    <property type="term" value="C:ESCRT I complex"/>
    <property type="evidence" value="ECO:0007669"/>
    <property type="project" value="TreeGrafter"/>
</dbReference>
<keyword evidence="4" id="KW-0967">Endosome</keyword>
<dbReference type="InterPro" id="IPR037202">
    <property type="entry name" value="ESCRT_assembly_dom"/>
</dbReference>
<dbReference type="Pfam" id="PF05743">
    <property type="entry name" value="UEV"/>
    <property type="match status" value="1"/>
</dbReference>
<dbReference type="Gene3D" id="3.10.110.10">
    <property type="entry name" value="Ubiquitin Conjugating Enzyme"/>
    <property type="match status" value="1"/>
</dbReference>
<comment type="subcellular location">
    <subcellularLocation>
        <location evidence="1">Endosome</location>
    </subcellularLocation>
</comment>
<evidence type="ECO:0000256" key="1">
    <source>
        <dbReference type="ARBA" id="ARBA00004177"/>
    </source>
</evidence>